<reference evidence="2" key="1">
    <citation type="submission" date="2014-04" db="EMBL/GenBank/DDBJ databases">
        <title>Evolutionary Origins and Diversification of the Mycorrhizal Mutualists.</title>
        <authorList>
            <consortium name="DOE Joint Genome Institute"/>
            <consortium name="Mycorrhizal Genomics Consortium"/>
            <person name="Kohler A."/>
            <person name="Kuo A."/>
            <person name="Nagy L.G."/>
            <person name="Floudas D."/>
            <person name="Copeland A."/>
            <person name="Barry K.W."/>
            <person name="Cichocki N."/>
            <person name="Veneault-Fourrey C."/>
            <person name="LaButti K."/>
            <person name="Lindquist E.A."/>
            <person name="Lipzen A."/>
            <person name="Lundell T."/>
            <person name="Morin E."/>
            <person name="Murat C."/>
            <person name="Riley R."/>
            <person name="Ohm R."/>
            <person name="Sun H."/>
            <person name="Tunlid A."/>
            <person name="Henrissat B."/>
            <person name="Grigoriev I.V."/>
            <person name="Hibbett D.S."/>
            <person name="Martin F."/>
        </authorList>
    </citation>
    <scope>NUCLEOTIDE SEQUENCE [LARGE SCALE GENOMIC DNA]</scope>
    <source>
        <strain evidence="2">FD-334 SS-4</strain>
    </source>
</reference>
<evidence type="ECO:0000313" key="1">
    <source>
        <dbReference type="EMBL" id="KJA27616.1"/>
    </source>
</evidence>
<proteinExistence type="predicted"/>
<accession>A0A0D2PGD1</accession>
<gene>
    <name evidence="1" type="ORF">HYPSUDRAFT_865465</name>
</gene>
<organism evidence="1 2">
    <name type="scientific">Hypholoma sublateritium (strain FD-334 SS-4)</name>
    <dbReference type="NCBI Taxonomy" id="945553"/>
    <lineage>
        <taxon>Eukaryota</taxon>
        <taxon>Fungi</taxon>
        <taxon>Dikarya</taxon>
        <taxon>Basidiomycota</taxon>
        <taxon>Agaricomycotina</taxon>
        <taxon>Agaricomycetes</taxon>
        <taxon>Agaricomycetidae</taxon>
        <taxon>Agaricales</taxon>
        <taxon>Agaricineae</taxon>
        <taxon>Strophariaceae</taxon>
        <taxon>Hypholoma</taxon>
    </lineage>
</organism>
<keyword evidence="2" id="KW-1185">Reference proteome</keyword>
<evidence type="ECO:0000313" key="2">
    <source>
        <dbReference type="Proteomes" id="UP000054270"/>
    </source>
</evidence>
<protein>
    <submittedName>
        <fullName evidence="1">Uncharacterized protein</fullName>
    </submittedName>
</protein>
<dbReference type="EMBL" id="KN817523">
    <property type="protein sequence ID" value="KJA27616.1"/>
    <property type="molecule type" value="Genomic_DNA"/>
</dbReference>
<name>A0A0D2PGD1_HYPSF</name>
<dbReference type="Proteomes" id="UP000054270">
    <property type="component" value="Unassembled WGS sequence"/>
</dbReference>
<sequence length="101" mass="11625">MARIPGRPNCNSPSACQSVANEIVAPPPPRVIMQIYLLSCSASVTRCWFEVHDDQKFFLQNQISIPSELVLALQQFIEKCFQNKLRESTTFHRRQERYGRG</sequence>
<dbReference type="AlphaFoldDB" id="A0A0D2PGD1"/>